<dbReference type="Proteomes" id="UP000198211">
    <property type="component" value="Unassembled WGS sequence"/>
</dbReference>
<comment type="caution">
    <text evidence="1">The sequence shown here is derived from an EMBL/GenBank/DDBJ whole genome shotgun (WGS) entry which is preliminary data.</text>
</comment>
<organism evidence="1 2">
    <name type="scientific">Phytophthora megakarya</name>
    <dbReference type="NCBI Taxonomy" id="4795"/>
    <lineage>
        <taxon>Eukaryota</taxon>
        <taxon>Sar</taxon>
        <taxon>Stramenopiles</taxon>
        <taxon>Oomycota</taxon>
        <taxon>Peronosporomycetes</taxon>
        <taxon>Peronosporales</taxon>
        <taxon>Peronosporaceae</taxon>
        <taxon>Phytophthora</taxon>
    </lineage>
</organism>
<dbReference type="AlphaFoldDB" id="A0A225UBD8"/>
<evidence type="ECO:0008006" key="3">
    <source>
        <dbReference type="Google" id="ProtNLM"/>
    </source>
</evidence>
<keyword evidence="2" id="KW-1185">Reference proteome</keyword>
<name>A0A225UBD8_9STRA</name>
<evidence type="ECO:0000313" key="1">
    <source>
        <dbReference type="EMBL" id="OWY90298.1"/>
    </source>
</evidence>
<proteinExistence type="predicted"/>
<dbReference type="EMBL" id="NBNE01023340">
    <property type="protein sequence ID" value="OWY90298.1"/>
    <property type="molecule type" value="Genomic_DNA"/>
</dbReference>
<evidence type="ECO:0000313" key="2">
    <source>
        <dbReference type="Proteomes" id="UP000198211"/>
    </source>
</evidence>
<reference evidence="2" key="1">
    <citation type="submission" date="2017-03" db="EMBL/GenBank/DDBJ databases">
        <title>Phytopthora megakarya and P. palmivora, two closely related causual agents of cacao black pod achieved similar genome size and gene model numbers by different mechanisms.</title>
        <authorList>
            <person name="Ali S."/>
            <person name="Shao J."/>
            <person name="Larry D.J."/>
            <person name="Kronmiller B."/>
            <person name="Shen D."/>
            <person name="Strem M.D."/>
            <person name="Melnick R.L."/>
            <person name="Guiltinan M.J."/>
            <person name="Tyler B.M."/>
            <person name="Meinhardt L.W."/>
            <person name="Bailey B.A."/>
        </authorList>
    </citation>
    <scope>NUCLEOTIDE SEQUENCE [LARGE SCALE GENOMIC DNA]</scope>
    <source>
        <strain evidence="2">zdho120</strain>
    </source>
</reference>
<sequence length="234" mass="26060">MDFMVPAGVRMDLADGSMWLPDEVGIPLNGRNRLYGDKVRSVTLERSLRIPVGHEEKTDVRIKLSATEKLRTIPTVTEGPGRTRYLVISNIGDGILRLDHRLDVGMILDQDKVPRSPGFVSVGSRRYREWQNLALESTVDTRSDSPEPIEDIAEPAVPRPTYPMPRSILRRLKSDEIDSDRWLVSALESRPRAGMADATQIEGNSPTRDEEGYLCQRLAPIQIGTWAAMLGAAG</sequence>
<feature type="non-terminal residue" evidence="1">
    <location>
        <position position="234"/>
    </location>
</feature>
<gene>
    <name evidence="1" type="ORF">PHMEG_00041638</name>
</gene>
<accession>A0A225UBD8</accession>
<protein>
    <recommendedName>
        <fullName evidence="3">Eukaryotic/viral aspartic protease</fullName>
    </recommendedName>
</protein>